<dbReference type="KEGG" id="sbn:Sbal195_1572"/>
<accession>A9KVK5</accession>
<reference evidence="1 2" key="1">
    <citation type="submission" date="2007-11" db="EMBL/GenBank/DDBJ databases">
        <title>Complete sequence of chromosome of Shewanella baltica OS195.</title>
        <authorList>
            <consortium name="US DOE Joint Genome Institute"/>
            <person name="Copeland A."/>
            <person name="Lucas S."/>
            <person name="Lapidus A."/>
            <person name="Barry K."/>
            <person name="Glavina del Rio T."/>
            <person name="Dalin E."/>
            <person name="Tice H."/>
            <person name="Pitluck S."/>
            <person name="Chain P."/>
            <person name="Malfatti S."/>
            <person name="Shin M."/>
            <person name="Vergez L."/>
            <person name="Schmutz J."/>
            <person name="Larimer F."/>
            <person name="Land M."/>
            <person name="Hauser L."/>
            <person name="Kyrpides N."/>
            <person name="Kim E."/>
            <person name="Brettar I."/>
            <person name="Rodrigues J."/>
            <person name="Konstantinidis K."/>
            <person name="Klappenbach J."/>
            <person name="Hofle M."/>
            <person name="Tiedje J."/>
            <person name="Richardson P."/>
        </authorList>
    </citation>
    <scope>NUCLEOTIDE SEQUENCE [LARGE SCALE GENOMIC DNA]</scope>
    <source>
        <strain evidence="1 2">OS195</strain>
    </source>
</reference>
<dbReference type="GeneID" id="11771808"/>
<dbReference type="AlphaFoldDB" id="A9KVK5"/>
<proteinExistence type="predicted"/>
<organism evidence="1 2">
    <name type="scientific">Shewanella baltica (strain OS195)</name>
    <dbReference type="NCBI Taxonomy" id="399599"/>
    <lineage>
        <taxon>Bacteria</taxon>
        <taxon>Pseudomonadati</taxon>
        <taxon>Pseudomonadota</taxon>
        <taxon>Gammaproteobacteria</taxon>
        <taxon>Alteromonadales</taxon>
        <taxon>Shewanellaceae</taxon>
        <taxon>Shewanella</taxon>
    </lineage>
</organism>
<dbReference type="RefSeq" id="WP_006085319.1">
    <property type="nucleotide sequence ID" value="NC_009997.1"/>
</dbReference>
<dbReference type="Proteomes" id="UP000000770">
    <property type="component" value="Chromosome"/>
</dbReference>
<protein>
    <submittedName>
        <fullName evidence="1">Uncharacterized protein</fullName>
    </submittedName>
</protein>
<evidence type="ECO:0000313" key="2">
    <source>
        <dbReference type="Proteomes" id="UP000000770"/>
    </source>
</evidence>
<sequence length="242" mass="28272">MSFESNILCVFEGAIREPRYFNSLKKNFFNDDNIFYCCYGNDLYELFDLLDMDGDYNIFDLIKENNTVEANRDLFVSHESDDFNQVFMFFDFEYHDDKFDTEKIKKMAQLFDNETLHGKLFISYPMIESIRDVPSLNSFLDHKVSLESTKGKIYKELSTHGISDYVDPRKITNENWKALVKLSIKKSNYITNGDSESLSLVQQSDILDVQIAEMDTDSIYVLCSFPMFVHHQKGEQIDITSS</sequence>
<evidence type="ECO:0000313" key="1">
    <source>
        <dbReference type="EMBL" id="ABX48745.1"/>
    </source>
</evidence>
<gene>
    <name evidence="1" type="ordered locus">Sbal195_1572</name>
</gene>
<dbReference type="EMBL" id="CP000891">
    <property type="protein sequence ID" value="ABX48745.1"/>
    <property type="molecule type" value="Genomic_DNA"/>
</dbReference>
<dbReference type="HOGENOM" id="CLU_087612_0_0_6"/>
<name>A9KVK5_SHEB9</name>